<feature type="compositionally biased region" description="Basic and acidic residues" evidence="4">
    <location>
        <begin position="642"/>
        <end position="659"/>
    </location>
</feature>
<dbReference type="PANTHER" id="PTHR16056">
    <property type="entry name" value="REGULATOR OF MICROTUBULE DYNAMICS PROTEIN"/>
    <property type="match status" value="1"/>
</dbReference>
<evidence type="ECO:0000256" key="3">
    <source>
        <dbReference type="ARBA" id="ARBA00023242"/>
    </source>
</evidence>
<sequence length="685" mass="79238">MARKQHKKHERKEKSKVKLKTKKTVLTKAQNITDARFKIRKIVLPDQLKTTVRKDSVIPKRHNVKELLSKLRHHNLSMRKESLAGLHELVTHRPEEIFGLYLAAVIEGVSELVIDLEKDVRKEALKLLQLILTQVPPSKMLPFFNVLLSYLRCGMTHLKASVQNDSLEMLDILLASAPNSVAVQSAKILPNFLNMISHQNADLKHGCVLKVNLNSKFTSVKWYVKVLTRLHGLMSAVVAYKQERTEKKCGDSSRVAKMSSWKNDDLWINLLNSCYKQTCDLSSIFNVGSNTYQSGSIDVNIKTLKEYASSLTPVLMEIWREVSPASEKNADCDAESSRQLSEESAELLTHVLEVFRLLCEILADEDAEFISAYKKDLTSLFFRHFPYLYTKEQEDGMKSKKKKKTDDQKNLRVTCLSQNLTICQLYFCYHMHHDDMELCMHMLKYLKLKIKHWRDPAARHQIKEILTHLFLKRSSVCSNCDRNVHIVMDRVIRICMSNHDPELFQLLSDISETPRKAQLHRFQSFESWIKSLPDLLCEPVISARTLHVLEKFACQNNPVFQVRLCQKLPKILSNLSSVVINDTEEEYASKENIINILYWVRSWPQDAMDTLRNILHNSLWEKELFLHLRDLLLLRNHDGETDQKEEKELVGSLTEKKLPTEGCSGRNGEQEKNSGQKKISDDRQH</sequence>
<keyword evidence="3" id="KW-0539">Nucleus</keyword>
<evidence type="ECO:0000256" key="4">
    <source>
        <dbReference type="SAM" id="MobiDB-lite"/>
    </source>
</evidence>
<evidence type="ECO:0000313" key="6">
    <source>
        <dbReference type="EMBL" id="KAJ4439100.1"/>
    </source>
</evidence>
<dbReference type="EMBL" id="JAJSOF020000019">
    <property type="protein sequence ID" value="KAJ4439100.1"/>
    <property type="molecule type" value="Genomic_DNA"/>
</dbReference>
<evidence type="ECO:0000313" key="7">
    <source>
        <dbReference type="Proteomes" id="UP001148838"/>
    </source>
</evidence>
<dbReference type="InterPro" id="IPR011989">
    <property type="entry name" value="ARM-like"/>
</dbReference>
<dbReference type="Proteomes" id="UP001148838">
    <property type="component" value="Unassembled WGS sequence"/>
</dbReference>
<comment type="caution">
    <text evidence="6">The sequence shown here is derived from an EMBL/GenBank/DDBJ whole genome shotgun (WGS) entry which is preliminary data.</text>
</comment>
<dbReference type="Pfam" id="PF12333">
    <property type="entry name" value="Ipi1_N"/>
    <property type="match status" value="1"/>
</dbReference>
<keyword evidence="7" id="KW-1185">Reference proteome</keyword>
<evidence type="ECO:0000256" key="2">
    <source>
        <dbReference type="ARBA" id="ARBA00006427"/>
    </source>
</evidence>
<gene>
    <name evidence="6" type="ORF">ANN_15057</name>
</gene>
<feature type="region of interest" description="Disordered" evidence="4">
    <location>
        <begin position="642"/>
        <end position="685"/>
    </location>
</feature>
<feature type="compositionally biased region" description="Basic and acidic residues" evidence="4">
    <location>
        <begin position="668"/>
        <end position="685"/>
    </location>
</feature>
<feature type="domain" description="Pre-rRNA-processing protein Ipi1 N-terminal" evidence="5">
    <location>
        <begin position="140"/>
        <end position="232"/>
    </location>
</feature>
<dbReference type="Gene3D" id="1.25.10.10">
    <property type="entry name" value="Leucine-rich Repeat Variant"/>
    <property type="match status" value="1"/>
</dbReference>
<dbReference type="InterPro" id="IPR024679">
    <property type="entry name" value="Ipi1_N"/>
</dbReference>
<comment type="subcellular location">
    <subcellularLocation>
        <location evidence="1">Nucleus</location>
    </subcellularLocation>
</comment>
<comment type="similarity">
    <text evidence="2">Belongs to the IPI1/TEX10 family.</text>
</comment>
<proteinExistence type="inferred from homology"/>
<protein>
    <recommendedName>
        <fullName evidence="5">Pre-rRNA-processing protein Ipi1 N-terminal domain-containing protein</fullName>
    </recommendedName>
</protein>
<name>A0ABQ8SZJ1_PERAM</name>
<dbReference type="PANTHER" id="PTHR16056:SF2">
    <property type="entry name" value="TESTIS-EXPRESSED PROTEIN 10"/>
    <property type="match status" value="1"/>
</dbReference>
<accession>A0ABQ8SZJ1</accession>
<reference evidence="6 7" key="1">
    <citation type="journal article" date="2022" name="Allergy">
        <title>Genome assembly and annotation of Periplaneta americana reveal a comprehensive cockroach allergen profile.</title>
        <authorList>
            <person name="Wang L."/>
            <person name="Xiong Q."/>
            <person name="Saelim N."/>
            <person name="Wang L."/>
            <person name="Nong W."/>
            <person name="Wan A.T."/>
            <person name="Shi M."/>
            <person name="Liu X."/>
            <person name="Cao Q."/>
            <person name="Hui J.H.L."/>
            <person name="Sookrung N."/>
            <person name="Leung T.F."/>
            <person name="Tungtrongchitr A."/>
            <person name="Tsui S.K.W."/>
        </authorList>
    </citation>
    <scope>NUCLEOTIDE SEQUENCE [LARGE SCALE GENOMIC DNA]</scope>
    <source>
        <strain evidence="6">PWHHKU_190912</strain>
    </source>
</reference>
<dbReference type="SUPFAM" id="SSF48371">
    <property type="entry name" value="ARM repeat"/>
    <property type="match status" value="1"/>
</dbReference>
<evidence type="ECO:0000256" key="1">
    <source>
        <dbReference type="ARBA" id="ARBA00004123"/>
    </source>
</evidence>
<organism evidence="6 7">
    <name type="scientific">Periplaneta americana</name>
    <name type="common">American cockroach</name>
    <name type="synonym">Blatta americana</name>
    <dbReference type="NCBI Taxonomy" id="6978"/>
    <lineage>
        <taxon>Eukaryota</taxon>
        <taxon>Metazoa</taxon>
        <taxon>Ecdysozoa</taxon>
        <taxon>Arthropoda</taxon>
        <taxon>Hexapoda</taxon>
        <taxon>Insecta</taxon>
        <taxon>Pterygota</taxon>
        <taxon>Neoptera</taxon>
        <taxon>Polyneoptera</taxon>
        <taxon>Dictyoptera</taxon>
        <taxon>Blattodea</taxon>
        <taxon>Blattoidea</taxon>
        <taxon>Blattidae</taxon>
        <taxon>Blattinae</taxon>
        <taxon>Periplaneta</taxon>
    </lineage>
</organism>
<evidence type="ECO:0000259" key="5">
    <source>
        <dbReference type="Pfam" id="PF12333"/>
    </source>
</evidence>
<dbReference type="InterPro" id="IPR016024">
    <property type="entry name" value="ARM-type_fold"/>
</dbReference>